<dbReference type="AlphaFoldDB" id="A0A655CYT4"/>
<name>A0A655CYT4_SALET</name>
<organism evidence="1 2">
    <name type="scientific">Salmonella enterica subsp. enterica serovar Bovismorbificans</name>
    <dbReference type="NCBI Taxonomy" id="58097"/>
    <lineage>
        <taxon>Bacteria</taxon>
        <taxon>Pseudomonadati</taxon>
        <taxon>Pseudomonadota</taxon>
        <taxon>Gammaproteobacteria</taxon>
        <taxon>Enterobacterales</taxon>
        <taxon>Enterobacteriaceae</taxon>
        <taxon>Salmonella</taxon>
    </lineage>
</organism>
<evidence type="ECO:0000313" key="1">
    <source>
        <dbReference type="EMBL" id="CNU37008.1"/>
    </source>
</evidence>
<accession>A0A655CYT4</accession>
<sequence length="80" mass="9162">MLEGQNPLAITAGRKEKFKRQGLTGDAIDPLLSVDHPSGLRQQGVSFKKIFAIVAVAVRDRRLIDLSEDFRRKIFFHRRE</sequence>
<proteinExistence type="predicted"/>
<gene>
    <name evidence="1" type="ORF">ERS008207_02528</name>
</gene>
<protein>
    <submittedName>
        <fullName evidence="1">Uncharacterized protein</fullName>
    </submittedName>
</protein>
<evidence type="ECO:0000313" key="2">
    <source>
        <dbReference type="Proteomes" id="UP000042394"/>
    </source>
</evidence>
<reference evidence="1 2" key="1">
    <citation type="submission" date="2015-03" db="EMBL/GenBank/DDBJ databases">
        <authorList>
            <consortium name="Pathogen Informatics"/>
        </authorList>
    </citation>
    <scope>NUCLEOTIDE SEQUENCE [LARGE SCALE GENOMIC DNA]</scope>
    <source>
        <strain evidence="1 2">D4891</strain>
    </source>
</reference>
<dbReference type="EMBL" id="CQPD01000024">
    <property type="protein sequence ID" value="CNU37008.1"/>
    <property type="molecule type" value="Genomic_DNA"/>
</dbReference>
<dbReference type="Proteomes" id="UP000042394">
    <property type="component" value="Unassembled WGS sequence"/>
</dbReference>